<feature type="domain" description="DUF7578" evidence="3">
    <location>
        <begin position="40"/>
        <end position="101"/>
    </location>
</feature>
<keyword evidence="5" id="KW-1185">Reference proteome</keyword>
<evidence type="ECO:0000259" key="1">
    <source>
        <dbReference type="Pfam" id="PF07999"/>
    </source>
</evidence>
<dbReference type="InterPro" id="IPR046835">
    <property type="entry name" value="RHS_N"/>
</dbReference>
<dbReference type="InterPro" id="IPR046836">
    <property type="entry name" value="RHS_C"/>
</dbReference>
<dbReference type="PANTHER" id="PTHR33129:SF3">
    <property type="entry name" value="HOT SPOT (RHS) PROTEIN, PUTATIVE-RELATED"/>
    <property type="match status" value="1"/>
</dbReference>
<dbReference type="InterPro" id="IPR006518">
    <property type="entry name" value="Trypano_RHS"/>
</dbReference>
<reference evidence="4 5" key="1">
    <citation type="journal article" date="2012" name="Proc. Natl. Acad. Sci. U.S.A.">
        <title>Antigenic diversity is generated by distinct evolutionary mechanisms in African trypanosome species.</title>
        <authorList>
            <person name="Jackson A.P."/>
            <person name="Berry A."/>
            <person name="Aslett M."/>
            <person name="Allison H.C."/>
            <person name="Burton P."/>
            <person name="Vavrova-Anderson J."/>
            <person name="Brown R."/>
            <person name="Browne H."/>
            <person name="Corton N."/>
            <person name="Hauser H."/>
            <person name="Gamble J."/>
            <person name="Gilderthorp R."/>
            <person name="Marcello L."/>
            <person name="McQuillan J."/>
            <person name="Otto T.D."/>
            <person name="Quail M.A."/>
            <person name="Sanders M.J."/>
            <person name="van Tonder A."/>
            <person name="Ginger M.L."/>
            <person name="Field M.C."/>
            <person name="Barry J.D."/>
            <person name="Hertz-Fowler C."/>
            <person name="Berriman M."/>
        </authorList>
    </citation>
    <scope>NUCLEOTIDE SEQUENCE</scope>
    <source>
        <strain evidence="4 5">Y486</strain>
    </source>
</reference>
<dbReference type="Pfam" id="PF20445">
    <property type="entry name" value="RHS_N"/>
    <property type="match status" value="1"/>
</dbReference>
<evidence type="ECO:0000313" key="5">
    <source>
        <dbReference type="Proteomes" id="UP000009027"/>
    </source>
</evidence>
<name>F9WQ25_TRYVY</name>
<dbReference type="EMBL" id="CAEX01003869">
    <property type="protein sequence ID" value="CCD19652.1"/>
    <property type="molecule type" value="Genomic_DNA"/>
</dbReference>
<gene>
    <name evidence="4" type="ORF">TvY486_0023630</name>
</gene>
<dbReference type="InterPro" id="IPR056000">
    <property type="entry name" value="DUF7578"/>
</dbReference>
<dbReference type="Pfam" id="PF07999">
    <property type="entry name" value="RHSP"/>
    <property type="match status" value="1"/>
</dbReference>
<dbReference type="PANTHER" id="PTHR33129">
    <property type="entry name" value="PROTEIN KINASE DOMAIN-CONTAINING PROTEIN-RELATED"/>
    <property type="match status" value="1"/>
</dbReference>
<dbReference type="Pfam" id="PF24466">
    <property type="entry name" value="DUF7578"/>
    <property type="match status" value="1"/>
</dbReference>
<sequence>MGAIAAVAKKARKRLGGDGSQGWTLGSGVGDILLEGVRPPPDVTLAEFLRDRLAHTDAVEADVRMATFVKDPRKYIQSDEDLICKLFRAEEYRPYELFYKAVDVLIEGGITYLWQWRDACEDVRASVKNGLGREDLWKTVAGVLDEALKSAEGSRDEPVRRRWPPLLGGEIVDGAYESVMNSVWSYVESGHKDRPLGMNVVATGMTGEMPLTWSDDEINRHPNSDEVFDDIYEAPLGLLVLTSAGGWPYTGFKKEADRDVFVRREAVRVWHMVKSGIEGGPNAGTRLRADKLIVLGTSGVGKSFGCGSYLLRELLKYDPAEVPAVLYVVHGSVYIFHKTGDMAGHVVFYEDAQNFLSSVRCHRSEEECKERGIPCRGFVIFDATEKRTPLKEVSEFQWGCIAISPPNRKIYKDFYKHDGLKKVCVDCYHTIELKALFAWRERRRLGAAMSNASEWVGIERCWELVERRIEEVGPLPFCVFDHGLYLKRLKEVDAELGEAFCRGRSHCEAILDGGLSNNDDYVNALTRVVRCVSRRYEHFKGLPISAGVRAKLEAFLSS</sequence>
<dbReference type="VEuPathDB" id="TriTrypDB:TvY486_0023630"/>
<feature type="domain" description="Retrotransposon hot spot protein,C-terminal" evidence="1">
    <location>
        <begin position="294"/>
        <end position="556"/>
    </location>
</feature>
<feature type="domain" description="Retrotransposon hot spot protein N-terminal" evidence="2">
    <location>
        <begin position="176"/>
        <end position="276"/>
    </location>
</feature>
<protein>
    <submittedName>
        <fullName evidence="4">Retrotransposon hot spot protein. (RHS), putative</fullName>
    </submittedName>
</protein>
<dbReference type="InterPro" id="IPR052980">
    <property type="entry name" value="Crinkler_effector"/>
</dbReference>
<evidence type="ECO:0000259" key="2">
    <source>
        <dbReference type="Pfam" id="PF20445"/>
    </source>
</evidence>
<accession>F9WQ25</accession>
<dbReference type="Proteomes" id="UP000009027">
    <property type="component" value="Unassembled WGS sequence"/>
</dbReference>
<evidence type="ECO:0000313" key="4">
    <source>
        <dbReference type="EMBL" id="CCD19652.1"/>
    </source>
</evidence>
<evidence type="ECO:0000259" key="3">
    <source>
        <dbReference type="Pfam" id="PF24466"/>
    </source>
</evidence>
<dbReference type="AlphaFoldDB" id="F9WQ25"/>
<proteinExistence type="predicted"/>
<organism evidence="4 5">
    <name type="scientific">Trypanosoma vivax (strain Y486)</name>
    <dbReference type="NCBI Taxonomy" id="1055687"/>
    <lineage>
        <taxon>Eukaryota</taxon>
        <taxon>Discoba</taxon>
        <taxon>Euglenozoa</taxon>
        <taxon>Kinetoplastea</taxon>
        <taxon>Metakinetoplastina</taxon>
        <taxon>Trypanosomatida</taxon>
        <taxon>Trypanosomatidae</taxon>
        <taxon>Trypanosoma</taxon>
        <taxon>Duttonella</taxon>
    </lineage>
</organism>
<dbReference type="NCBIfam" id="TIGR01631">
    <property type="entry name" value="Trypano_RHS"/>
    <property type="match status" value="1"/>
</dbReference>